<comment type="caution">
    <text evidence="3">The sequence shown here is derived from an EMBL/GenBank/DDBJ whole genome shotgun (WGS) entry which is preliminary data.</text>
</comment>
<reference evidence="2" key="2">
    <citation type="submission" date="2023-04" db="EMBL/GenBank/DDBJ databases">
        <title>Aspergillus oryzae NBRC 4228.</title>
        <authorList>
            <person name="Ichikawa N."/>
            <person name="Sato H."/>
            <person name="Tonouchi N."/>
        </authorList>
    </citation>
    <scope>NUCLEOTIDE SEQUENCE</scope>
    <source>
        <strain evidence="2">NBRC 4228</strain>
    </source>
</reference>
<dbReference type="Proteomes" id="UP000190312">
    <property type="component" value="Unassembled WGS sequence"/>
</dbReference>
<proteinExistence type="predicted"/>
<organism evidence="3 4">
    <name type="scientific">Aspergillus oryzae</name>
    <name type="common">Yellow koji mold</name>
    <dbReference type="NCBI Taxonomy" id="5062"/>
    <lineage>
        <taxon>Eukaryota</taxon>
        <taxon>Fungi</taxon>
        <taxon>Dikarya</taxon>
        <taxon>Ascomycota</taxon>
        <taxon>Pezizomycotina</taxon>
        <taxon>Eurotiomycetes</taxon>
        <taxon>Eurotiomycetidae</taxon>
        <taxon>Eurotiales</taxon>
        <taxon>Aspergillaceae</taxon>
        <taxon>Aspergillus</taxon>
        <taxon>Aspergillus subgen. Circumdati</taxon>
    </lineage>
</organism>
<evidence type="ECO:0000313" key="2">
    <source>
        <dbReference type="EMBL" id="GMG33151.1"/>
    </source>
</evidence>
<sequence length="97" mass="9884">MRFLTSILALTAIAGVSAVPTSNSATTNTVISGEFTYNGEGVFSAVVALRHPMQIVYLGNVSAMEIMVAGHATVDACSASLDRALELAGPDLGIVAS</sequence>
<dbReference type="Proteomes" id="UP001165205">
    <property type="component" value="Unassembled WGS sequence"/>
</dbReference>
<dbReference type="AlphaFoldDB" id="A0A1S9DUY2"/>
<dbReference type="EMBL" id="MKZY01000002">
    <property type="protein sequence ID" value="OOO12844.1"/>
    <property type="molecule type" value="Genomic_DNA"/>
</dbReference>
<accession>A0A1S9DUY2</accession>
<protein>
    <submittedName>
        <fullName evidence="2">Unnamed protein product</fullName>
    </submittedName>
</protein>
<evidence type="ECO:0000313" key="4">
    <source>
        <dbReference type="Proteomes" id="UP000190312"/>
    </source>
</evidence>
<dbReference type="OrthoDB" id="4454372at2759"/>
<keyword evidence="1" id="KW-0732">Signal</keyword>
<evidence type="ECO:0000256" key="1">
    <source>
        <dbReference type="SAM" id="SignalP"/>
    </source>
</evidence>
<dbReference type="EMBL" id="BSYA01000112">
    <property type="protein sequence ID" value="GMG33151.1"/>
    <property type="molecule type" value="Genomic_DNA"/>
</dbReference>
<evidence type="ECO:0000313" key="3">
    <source>
        <dbReference type="EMBL" id="OOO12844.1"/>
    </source>
</evidence>
<gene>
    <name evidence="2" type="ORF">Aory04_000872900</name>
    <name evidence="3" type="ORF">OAory_01005930</name>
</gene>
<reference evidence="3 4" key="1">
    <citation type="submission" date="2016-10" db="EMBL/GenBank/DDBJ databases">
        <title>Genome sequencing of Aspergillus oryzae BCC7051.</title>
        <authorList>
            <person name="Thammarongtham C."/>
            <person name="Vorapreeda T."/>
            <person name="Nookaew I."/>
            <person name="Srisuk T."/>
            <person name="Land M."/>
            <person name="Jeennor S."/>
            <person name="Laoteng K."/>
        </authorList>
    </citation>
    <scope>NUCLEOTIDE SEQUENCE [LARGE SCALE GENOMIC DNA]</scope>
    <source>
        <strain evidence="3 4">BCC7051</strain>
    </source>
</reference>
<feature type="signal peptide" evidence="1">
    <location>
        <begin position="1"/>
        <end position="18"/>
    </location>
</feature>
<name>A0A1S9DUY2_ASPOZ</name>
<feature type="chain" id="PRO_5042690249" evidence="1">
    <location>
        <begin position="19"/>
        <end position="97"/>
    </location>
</feature>